<evidence type="ECO:0000313" key="1">
    <source>
        <dbReference type="EMBL" id="CAF3636348.1"/>
    </source>
</evidence>
<protein>
    <submittedName>
        <fullName evidence="1">Uncharacterized protein</fullName>
    </submittedName>
</protein>
<dbReference type="Proteomes" id="UP000663838">
    <property type="component" value="Unassembled WGS sequence"/>
</dbReference>
<gene>
    <name evidence="1" type="ORF">KIK155_LOCUS22679</name>
    <name evidence="2" type="ORF">TOA249_LOCUS33304</name>
</gene>
<dbReference type="Proteomes" id="UP000663865">
    <property type="component" value="Unassembled WGS sequence"/>
</dbReference>
<comment type="caution">
    <text evidence="1">The sequence shown here is derived from an EMBL/GenBank/DDBJ whole genome shotgun (WGS) entry which is preliminary data.</text>
</comment>
<accession>A0A818Q6J9</accession>
<dbReference type="AlphaFoldDB" id="A0A818Q6J9"/>
<dbReference type="EMBL" id="CAJOBS010010275">
    <property type="protein sequence ID" value="CAF4940076.1"/>
    <property type="molecule type" value="Genomic_DNA"/>
</dbReference>
<name>A0A818Q6J9_9BILA</name>
<feature type="non-terminal residue" evidence="1">
    <location>
        <position position="1"/>
    </location>
</feature>
<dbReference type="EMBL" id="CAJNYV010004030">
    <property type="protein sequence ID" value="CAF3636348.1"/>
    <property type="molecule type" value="Genomic_DNA"/>
</dbReference>
<proteinExistence type="predicted"/>
<organism evidence="1 3">
    <name type="scientific">Rotaria socialis</name>
    <dbReference type="NCBI Taxonomy" id="392032"/>
    <lineage>
        <taxon>Eukaryota</taxon>
        <taxon>Metazoa</taxon>
        <taxon>Spiralia</taxon>
        <taxon>Gnathifera</taxon>
        <taxon>Rotifera</taxon>
        <taxon>Eurotatoria</taxon>
        <taxon>Bdelloidea</taxon>
        <taxon>Philodinida</taxon>
        <taxon>Philodinidae</taxon>
        <taxon>Rotaria</taxon>
    </lineage>
</organism>
<sequence length="239" mass="28151">FNIGMKEGVWGRKMSKCIAKQHRTCRSFGFPKYMVDQRQQTIEKQMQKAISELTKHALKLHNDTKLWQPSVDPNILSHVINELVKSTQYRLRQEFDYKKIMLAMNSNDHRLITEFCNLQPNDEQKYLAKKIWQTTADLFKAKDQDEVLHRRASLKSNYSKTVTQYKFDLMTLNLDTIQNVIRGHQTVLSELETKLSEVCHSSMIVAIGNRRKAMKERHEVYLKHKLNTFFDEAPMTSNE</sequence>
<evidence type="ECO:0000313" key="2">
    <source>
        <dbReference type="EMBL" id="CAF4940076.1"/>
    </source>
</evidence>
<reference evidence="1" key="1">
    <citation type="submission" date="2021-02" db="EMBL/GenBank/DDBJ databases">
        <authorList>
            <person name="Nowell W R."/>
        </authorList>
    </citation>
    <scope>NUCLEOTIDE SEQUENCE</scope>
</reference>
<evidence type="ECO:0000313" key="3">
    <source>
        <dbReference type="Proteomes" id="UP000663865"/>
    </source>
</evidence>